<comment type="caution">
    <text evidence="1">The sequence shown here is derived from an EMBL/GenBank/DDBJ whole genome shotgun (WGS) entry which is preliminary data.</text>
</comment>
<gene>
    <name evidence="1" type="ORF">A2678_00940</name>
</gene>
<proteinExistence type="predicted"/>
<sequence length="117" mass="12575">MTRRLLVILLISLAAYGLIEAWPLIKGPALVINEPTNDATFENGIVTVRGTVARAALFTLDGAAVLRDQNGNFSSTLTFPRGGSILTFIAVDRFGRTVTATRSIFVPTANDQPQTNN</sequence>
<dbReference type="Gene3D" id="2.60.40.10">
    <property type="entry name" value="Immunoglobulins"/>
    <property type="match status" value="1"/>
</dbReference>
<evidence type="ECO:0000313" key="2">
    <source>
        <dbReference type="Proteomes" id="UP000178815"/>
    </source>
</evidence>
<evidence type="ECO:0000313" key="1">
    <source>
        <dbReference type="EMBL" id="OGG49178.1"/>
    </source>
</evidence>
<reference evidence="1 2" key="1">
    <citation type="journal article" date="2016" name="Nat. Commun.">
        <title>Thousands of microbial genomes shed light on interconnected biogeochemical processes in an aquifer system.</title>
        <authorList>
            <person name="Anantharaman K."/>
            <person name="Brown C.T."/>
            <person name="Hug L.A."/>
            <person name="Sharon I."/>
            <person name="Castelle C.J."/>
            <person name="Probst A.J."/>
            <person name="Thomas B.C."/>
            <person name="Singh A."/>
            <person name="Wilkins M.J."/>
            <person name="Karaoz U."/>
            <person name="Brodie E.L."/>
            <person name="Williams K.H."/>
            <person name="Hubbard S.S."/>
            <person name="Banfield J.F."/>
        </authorList>
    </citation>
    <scope>NUCLEOTIDE SEQUENCE [LARGE SCALE GENOMIC DNA]</scope>
</reference>
<name>A0A1F6CJA2_9BACT</name>
<dbReference type="Proteomes" id="UP000178815">
    <property type="component" value="Unassembled WGS sequence"/>
</dbReference>
<dbReference type="InterPro" id="IPR013783">
    <property type="entry name" value="Ig-like_fold"/>
</dbReference>
<protein>
    <recommendedName>
        <fullName evidence="3">Bacterial Ig domain-containing protein</fullName>
    </recommendedName>
</protein>
<dbReference type="AlphaFoldDB" id="A0A1F6CJA2"/>
<evidence type="ECO:0008006" key="3">
    <source>
        <dbReference type="Google" id="ProtNLM"/>
    </source>
</evidence>
<organism evidence="1 2">
    <name type="scientific">Candidatus Kaiserbacteria bacterium RIFCSPHIGHO2_01_FULL_53_31</name>
    <dbReference type="NCBI Taxonomy" id="1798481"/>
    <lineage>
        <taxon>Bacteria</taxon>
        <taxon>Candidatus Kaiseribacteriota</taxon>
    </lineage>
</organism>
<dbReference type="EMBL" id="MFKU01000004">
    <property type="protein sequence ID" value="OGG49178.1"/>
    <property type="molecule type" value="Genomic_DNA"/>
</dbReference>
<dbReference type="STRING" id="1798481.A2678_00940"/>
<accession>A0A1F6CJA2</accession>
<dbReference type="Pfam" id="PF09136">
    <property type="entry name" value="Glucodextran_B"/>
    <property type="match status" value="1"/>
</dbReference>